<reference evidence="11 12" key="1">
    <citation type="journal article" date="2020" name="Microorganisms">
        <title>Osmotic Adaptation and Compatible Solute Biosynthesis of Phototrophic Bacteria as Revealed from Genome Analyses.</title>
        <authorList>
            <person name="Imhoff J.F."/>
            <person name="Rahn T."/>
            <person name="Kunzel S."/>
            <person name="Keller A."/>
            <person name="Neulinger S.C."/>
        </authorList>
    </citation>
    <scope>NUCLEOTIDE SEQUENCE [LARGE SCALE GENOMIC DNA]</scope>
    <source>
        <strain evidence="11 12">DSM 6210</strain>
    </source>
</reference>
<comment type="similarity">
    <text evidence="7">In the N-terminal section; belongs to the binding-protein-dependent transport system permease family.</text>
</comment>
<evidence type="ECO:0000256" key="2">
    <source>
        <dbReference type="ARBA" id="ARBA00022448"/>
    </source>
</evidence>
<dbReference type="InterPro" id="IPR051204">
    <property type="entry name" value="ABC_transp_perm/SBD"/>
</dbReference>
<protein>
    <submittedName>
        <fullName evidence="11">Amino acid ABC transporter permease</fullName>
    </submittedName>
</protein>
<evidence type="ECO:0000256" key="6">
    <source>
        <dbReference type="ARBA" id="ARBA00035642"/>
    </source>
</evidence>
<dbReference type="Pfam" id="PF00528">
    <property type="entry name" value="BPD_transp_1"/>
    <property type="match status" value="1"/>
</dbReference>
<evidence type="ECO:0000256" key="8">
    <source>
        <dbReference type="RuleBase" id="RU363032"/>
    </source>
</evidence>
<feature type="domain" description="ABC transmembrane type-1" evidence="10">
    <location>
        <begin position="347"/>
        <end position="526"/>
    </location>
</feature>
<evidence type="ECO:0000259" key="10">
    <source>
        <dbReference type="PROSITE" id="PS50928"/>
    </source>
</evidence>
<evidence type="ECO:0000256" key="9">
    <source>
        <dbReference type="SAM" id="MobiDB-lite"/>
    </source>
</evidence>
<name>A0ABS1CDT9_9GAMM</name>
<gene>
    <name evidence="11" type="ORF">CKO31_04825</name>
</gene>
<organism evidence="11 12">
    <name type="scientific">Thiohalocapsa halophila</name>
    <dbReference type="NCBI Taxonomy" id="69359"/>
    <lineage>
        <taxon>Bacteria</taxon>
        <taxon>Pseudomonadati</taxon>
        <taxon>Pseudomonadota</taxon>
        <taxon>Gammaproteobacteria</taxon>
        <taxon>Chromatiales</taxon>
        <taxon>Chromatiaceae</taxon>
        <taxon>Thiohalocapsa</taxon>
    </lineage>
</organism>
<dbReference type="Gene3D" id="3.40.190.10">
    <property type="entry name" value="Periplasmic binding protein-like II"/>
    <property type="match status" value="1"/>
</dbReference>
<feature type="transmembrane region" description="Helical" evidence="8">
    <location>
        <begin position="461"/>
        <end position="487"/>
    </location>
</feature>
<dbReference type="EMBL" id="NRRV01000008">
    <property type="protein sequence ID" value="MBK1630074.1"/>
    <property type="molecule type" value="Genomic_DNA"/>
</dbReference>
<keyword evidence="2 8" id="KW-0813">Transport</keyword>
<dbReference type="PANTHER" id="PTHR30177:SF4">
    <property type="entry name" value="OSMOPROTECTANT IMPORT PERMEASE PROTEIN OSMW"/>
    <property type="match status" value="1"/>
</dbReference>
<evidence type="ECO:0000313" key="11">
    <source>
        <dbReference type="EMBL" id="MBK1630074.1"/>
    </source>
</evidence>
<feature type="transmembrane region" description="Helical" evidence="8">
    <location>
        <begin position="394"/>
        <end position="419"/>
    </location>
</feature>
<accession>A0ABS1CDT9</accession>
<evidence type="ECO:0000313" key="12">
    <source>
        <dbReference type="Proteomes" id="UP000748752"/>
    </source>
</evidence>
<evidence type="ECO:0000256" key="7">
    <source>
        <dbReference type="ARBA" id="ARBA00035652"/>
    </source>
</evidence>
<evidence type="ECO:0000256" key="3">
    <source>
        <dbReference type="ARBA" id="ARBA00022692"/>
    </source>
</evidence>
<dbReference type="Gene3D" id="3.40.190.120">
    <property type="entry name" value="Osmoprotection protein (prox), domain 2"/>
    <property type="match status" value="1"/>
</dbReference>
<feature type="transmembrane region" description="Helical" evidence="8">
    <location>
        <begin position="507"/>
        <end position="526"/>
    </location>
</feature>
<evidence type="ECO:0000256" key="1">
    <source>
        <dbReference type="ARBA" id="ARBA00004651"/>
    </source>
</evidence>
<dbReference type="PANTHER" id="PTHR30177">
    <property type="entry name" value="GLYCINE BETAINE/L-PROLINE TRANSPORT SYSTEM PERMEASE PROTEIN PROW"/>
    <property type="match status" value="1"/>
</dbReference>
<evidence type="ECO:0000256" key="5">
    <source>
        <dbReference type="ARBA" id="ARBA00023136"/>
    </source>
</evidence>
<dbReference type="InterPro" id="IPR007210">
    <property type="entry name" value="ABC_Gly_betaine_transp_sub-bd"/>
</dbReference>
<comment type="caution">
    <text evidence="11">The sequence shown here is derived from an EMBL/GenBank/DDBJ whole genome shotgun (WGS) entry which is preliminary data.</text>
</comment>
<evidence type="ECO:0000256" key="4">
    <source>
        <dbReference type="ARBA" id="ARBA00022989"/>
    </source>
</evidence>
<dbReference type="SUPFAM" id="SSF161098">
    <property type="entry name" value="MetI-like"/>
    <property type="match status" value="1"/>
</dbReference>
<dbReference type="Gene3D" id="1.10.3720.10">
    <property type="entry name" value="MetI-like"/>
    <property type="match status" value="1"/>
</dbReference>
<dbReference type="SUPFAM" id="SSF53850">
    <property type="entry name" value="Periplasmic binding protein-like II"/>
    <property type="match status" value="1"/>
</dbReference>
<dbReference type="CDD" id="cd06261">
    <property type="entry name" value="TM_PBP2"/>
    <property type="match status" value="1"/>
</dbReference>
<comment type="similarity">
    <text evidence="6">In the C-terminal section; belongs to the OsmX family.</text>
</comment>
<dbReference type="PROSITE" id="PS50928">
    <property type="entry name" value="ABC_TM1"/>
    <property type="match status" value="1"/>
</dbReference>
<dbReference type="Pfam" id="PF04069">
    <property type="entry name" value="OpuAC"/>
    <property type="match status" value="1"/>
</dbReference>
<dbReference type="InterPro" id="IPR035906">
    <property type="entry name" value="MetI-like_sf"/>
</dbReference>
<keyword evidence="3 8" id="KW-0812">Transmembrane</keyword>
<feature type="transmembrane region" description="Helical" evidence="8">
    <location>
        <begin position="351"/>
        <end position="374"/>
    </location>
</feature>
<comment type="similarity">
    <text evidence="8">Belongs to the binding-protein-dependent transport system permease family.</text>
</comment>
<dbReference type="Proteomes" id="UP000748752">
    <property type="component" value="Unassembled WGS sequence"/>
</dbReference>
<dbReference type="InterPro" id="IPR000515">
    <property type="entry name" value="MetI-like"/>
</dbReference>
<keyword evidence="4 8" id="KW-1133">Transmembrane helix</keyword>
<feature type="region of interest" description="Disordered" evidence="9">
    <location>
        <begin position="1"/>
        <end position="20"/>
    </location>
</feature>
<keyword evidence="5 8" id="KW-0472">Membrane</keyword>
<sequence>MSAATPSVTADPPTPKGSRRACSELRQPLAQAWRRTLASPWRVGLLLVLAALALAGCSGSDREVLIGSKKFTESVILGEVLAGLVADAGLPARHRQALGGTRIVYNALVSGEIDAYVEYSGTLIHELLRDAGLDRVQDPAERRRLLGERLRRDGILLGGAIGFQNNYALGMTKPRAAELGIKRISDLRRYPDLRLRFPNESMERKDGWPALKAAYALPQQNVRGVEHALAYRALAAGSADVTALYTTDAEIAYYDLAILADDQGFFPSYDALLLARADLAQRAPRALKAMRRSIGLIDGERMTALNAAVQLDGASEQEAAADLLAQARGIVIATDAEGLPARLAKNTAVHALLVGVSLSAAVLVAVPLGILAAHRRRLGQAVLAAVGIAQTIPALALLVFMIPVFGIGTGSALVALFLYSLLPIVRNTHAGITGIAPALKEAAEAIGLPPRARLWRIELPLALPMILAGIKTAAVINVGAATLGALIGAGGYGQPILTGIRLDDTALILEGAVPAALFALGVQWGFERAERAVVPRGLKSG</sequence>
<keyword evidence="12" id="KW-1185">Reference proteome</keyword>
<comment type="subcellular location">
    <subcellularLocation>
        <location evidence="1 8">Cell membrane</location>
        <topology evidence="1 8">Multi-pass membrane protein</topology>
    </subcellularLocation>
</comment>
<proteinExistence type="inferred from homology"/>